<dbReference type="EMBL" id="JANAVB010023799">
    <property type="protein sequence ID" value="KAJ6823002.1"/>
    <property type="molecule type" value="Genomic_DNA"/>
</dbReference>
<proteinExistence type="predicted"/>
<comment type="caution">
    <text evidence="1">The sequence shown here is derived from an EMBL/GenBank/DDBJ whole genome shotgun (WGS) entry which is preliminary data.</text>
</comment>
<gene>
    <name evidence="1" type="ORF">M6B38_386265</name>
    <name evidence="2" type="ORF">M6B38_386270</name>
</gene>
<dbReference type="AlphaFoldDB" id="A0AAX6G4C7"/>
<evidence type="ECO:0000313" key="1">
    <source>
        <dbReference type="EMBL" id="KAJ6823001.1"/>
    </source>
</evidence>
<sequence>MALGGDGARRRARQGWVTATSPVRLRRWTEVRWTRKGRRLPGRRDRGFAGATRAVAGGCCGGLPDRGVAMGKVPSSSSFFLLFVTMLVGLGHPLAGDGHSGTVVRRLGSGRDWTRRWLR</sequence>
<name>A0AAX6G4C7_IRIPA</name>
<evidence type="ECO:0000313" key="3">
    <source>
        <dbReference type="Proteomes" id="UP001140949"/>
    </source>
</evidence>
<dbReference type="Proteomes" id="UP001140949">
    <property type="component" value="Unassembled WGS sequence"/>
</dbReference>
<keyword evidence="3" id="KW-1185">Reference proteome</keyword>
<organism evidence="1 3">
    <name type="scientific">Iris pallida</name>
    <name type="common">Sweet iris</name>
    <dbReference type="NCBI Taxonomy" id="29817"/>
    <lineage>
        <taxon>Eukaryota</taxon>
        <taxon>Viridiplantae</taxon>
        <taxon>Streptophyta</taxon>
        <taxon>Embryophyta</taxon>
        <taxon>Tracheophyta</taxon>
        <taxon>Spermatophyta</taxon>
        <taxon>Magnoliopsida</taxon>
        <taxon>Liliopsida</taxon>
        <taxon>Asparagales</taxon>
        <taxon>Iridaceae</taxon>
        <taxon>Iridoideae</taxon>
        <taxon>Irideae</taxon>
        <taxon>Iris</taxon>
    </lineage>
</organism>
<reference evidence="1" key="1">
    <citation type="journal article" date="2023" name="GigaByte">
        <title>Genome assembly of the bearded iris, Iris pallida Lam.</title>
        <authorList>
            <person name="Bruccoleri R.E."/>
            <person name="Oakeley E.J."/>
            <person name="Faust A.M.E."/>
            <person name="Altorfer M."/>
            <person name="Dessus-Babus S."/>
            <person name="Burckhardt D."/>
            <person name="Oertli M."/>
            <person name="Naumann U."/>
            <person name="Petersen F."/>
            <person name="Wong J."/>
        </authorList>
    </citation>
    <scope>NUCLEOTIDE SEQUENCE</scope>
    <source>
        <strain evidence="1">GSM-AAB239-AS_SAM_17_03QT</strain>
    </source>
</reference>
<accession>A0AAX6G4C7</accession>
<protein>
    <submittedName>
        <fullName evidence="1">Uncharacterized protein</fullName>
    </submittedName>
</protein>
<evidence type="ECO:0000313" key="2">
    <source>
        <dbReference type="EMBL" id="KAJ6823002.1"/>
    </source>
</evidence>
<dbReference type="EMBL" id="JANAVB010023799">
    <property type="protein sequence ID" value="KAJ6823001.1"/>
    <property type="molecule type" value="Genomic_DNA"/>
</dbReference>
<reference evidence="1" key="2">
    <citation type="submission" date="2023-04" db="EMBL/GenBank/DDBJ databases">
        <authorList>
            <person name="Bruccoleri R.E."/>
            <person name="Oakeley E.J."/>
            <person name="Faust A.-M."/>
            <person name="Dessus-Babus S."/>
            <person name="Altorfer M."/>
            <person name="Burckhardt D."/>
            <person name="Oertli M."/>
            <person name="Naumann U."/>
            <person name="Petersen F."/>
            <person name="Wong J."/>
        </authorList>
    </citation>
    <scope>NUCLEOTIDE SEQUENCE</scope>
    <source>
        <strain evidence="1">GSM-AAB239-AS_SAM_17_03QT</strain>
        <tissue evidence="1">Leaf</tissue>
    </source>
</reference>